<dbReference type="GO" id="GO:0005737">
    <property type="term" value="C:cytoplasm"/>
    <property type="evidence" value="ECO:0007669"/>
    <property type="project" value="TreeGrafter"/>
</dbReference>
<dbReference type="GO" id="GO:0004029">
    <property type="term" value="F:aldehyde dehydrogenase (NAD+) activity"/>
    <property type="evidence" value="ECO:0007669"/>
    <property type="project" value="TreeGrafter"/>
</dbReference>
<feature type="domain" description="NAD-dependent epimerase/dehydratase" evidence="1">
    <location>
        <begin position="14"/>
        <end position="240"/>
    </location>
</feature>
<keyword evidence="3" id="KW-1185">Reference proteome</keyword>
<dbReference type="PANTHER" id="PTHR48079:SF6">
    <property type="entry name" value="NAD(P)-BINDING DOMAIN-CONTAINING PROTEIN-RELATED"/>
    <property type="match status" value="1"/>
</dbReference>
<dbReference type="STRING" id="1088869.GMO_10520"/>
<dbReference type="NCBIfam" id="TIGR03466">
    <property type="entry name" value="HpnA"/>
    <property type="match status" value="1"/>
</dbReference>
<protein>
    <submittedName>
        <fullName evidence="2">Putative oxidoreductase</fullName>
    </submittedName>
</protein>
<dbReference type="PANTHER" id="PTHR48079">
    <property type="entry name" value="PROTEIN YEEZ"/>
    <property type="match status" value="1"/>
</dbReference>
<dbReference type="InterPro" id="IPR051783">
    <property type="entry name" value="NAD(P)-dependent_oxidoreduct"/>
</dbReference>
<evidence type="ECO:0000313" key="2">
    <source>
        <dbReference type="EMBL" id="EHH68282.1"/>
    </source>
</evidence>
<accession>G6XHQ8</accession>
<evidence type="ECO:0000313" key="3">
    <source>
        <dbReference type="Proteomes" id="UP000004949"/>
    </source>
</evidence>
<dbReference type="AlphaFoldDB" id="G6XHQ8"/>
<dbReference type="Gene3D" id="3.40.50.720">
    <property type="entry name" value="NAD(P)-binding Rossmann-like Domain"/>
    <property type="match status" value="1"/>
</dbReference>
<dbReference type="PATRIC" id="fig|1088869.3.peg.1052"/>
<dbReference type="CDD" id="cd05228">
    <property type="entry name" value="AR_FR_like_1_SDR_e"/>
    <property type="match status" value="1"/>
</dbReference>
<sequence length="339" mass="37094">MNQGDYATMNDVTLVTGATGFVGSAVARVLEERGHRLRLFVRPSSDRSNIAELNAEIAVGDLSDPSTLPAALEGVKYLFHVAADYRLWVPDPDDMMRANVEGTRNLMLAAMEAGVERVVYCSSVAALGLRSDGIPADETTPITESQVIGTYKLSKYRAEQAVLRLIRENGLPAVIVNPSTPVGPRDIKPTPTGQMILDCASGRMPAYVETGLNIVHVDDVAEGHALALERGKIGEKYILGGENMMLGDLFRLVSEIACVKPPRIKLKQSWLYPVALTSEWLARGFGIEPRVTRETLAMSKKLMFFSSLKAQKELGYAPRPARDAIADAISWFRLHGRIK</sequence>
<dbReference type="InterPro" id="IPR001509">
    <property type="entry name" value="Epimerase_deHydtase"/>
</dbReference>
<dbReference type="eggNOG" id="COG0451">
    <property type="taxonomic scope" value="Bacteria"/>
</dbReference>
<proteinExistence type="predicted"/>
<dbReference type="InterPro" id="IPR017829">
    <property type="entry name" value="Hopanoid-assoc_sugar_epimerase"/>
</dbReference>
<dbReference type="Proteomes" id="UP000004949">
    <property type="component" value="Unassembled WGS sequence"/>
</dbReference>
<dbReference type="SUPFAM" id="SSF51735">
    <property type="entry name" value="NAD(P)-binding Rossmann-fold domains"/>
    <property type="match status" value="1"/>
</dbReference>
<dbReference type="InterPro" id="IPR036291">
    <property type="entry name" value="NAD(P)-bd_dom_sf"/>
</dbReference>
<dbReference type="EMBL" id="AGQV01000002">
    <property type="protein sequence ID" value="EHH68282.1"/>
    <property type="molecule type" value="Genomic_DNA"/>
</dbReference>
<name>G6XHQ8_9PROT</name>
<dbReference type="Pfam" id="PF01370">
    <property type="entry name" value="Epimerase"/>
    <property type="match status" value="1"/>
</dbReference>
<evidence type="ECO:0000259" key="1">
    <source>
        <dbReference type="Pfam" id="PF01370"/>
    </source>
</evidence>
<reference evidence="2 3" key="1">
    <citation type="submission" date="2011-10" db="EMBL/GenBank/DDBJ databases">
        <title>Genome sequence of Gluconobacter morbifer G707, isolated from Drosophila gut.</title>
        <authorList>
            <person name="Lee W.-J."/>
            <person name="Kim E.-K."/>
        </authorList>
    </citation>
    <scope>NUCLEOTIDE SEQUENCE [LARGE SCALE GENOMIC DNA]</scope>
    <source>
        <strain evidence="2 3">G707</strain>
    </source>
</reference>
<comment type="caution">
    <text evidence="2">The sequence shown here is derived from an EMBL/GenBank/DDBJ whole genome shotgun (WGS) entry which is preliminary data.</text>
</comment>
<organism evidence="2 3">
    <name type="scientific">Gluconobacter morbifer G707</name>
    <dbReference type="NCBI Taxonomy" id="1088869"/>
    <lineage>
        <taxon>Bacteria</taxon>
        <taxon>Pseudomonadati</taxon>
        <taxon>Pseudomonadota</taxon>
        <taxon>Alphaproteobacteria</taxon>
        <taxon>Acetobacterales</taxon>
        <taxon>Acetobacteraceae</taxon>
        <taxon>Gluconobacter</taxon>
    </lineage>
</organism>
<gene>
    <name evidence="2" type="ORF">GMO_10520</name>
</gene>